<keyword evidence="9" id="KW-0677">Repeat</keyword>
<organism evidence="18 19">
    <name type="scientific">Vigna mungo</name>
    <name type="common">Black gram</name>
    <name type="synonym">Phaseolus mungo</name>
    <dbReference type="NCBI Taxonomy" id="3915"/>
    <lineage>
        <taxon>Eukaryota</taxon>
        <taxon>Viridiplantae</taxon>
        <taxon>Streptophyta</taxon>
        <taxon>Embryophyta</taxon>
        <taxon>Tracheophyta</taxon>
        <taxon>Spermatophyta</taxon>
        <taxon>Magnoliopsida</taxon>
        <taxon>eudicotyledons</taxon>
        <taxon>Gunneridae</taxon>
        <taxon>Pentapetalae</taxon>
        <taxon>rosids</taxon>
        <taxon>fabids</taxon>
        <taxon>Fabales</taxon>
        <taxon>Fabaceae</taxon>
        <taxon>Papilionoideae</taxon>
        <taxon>50 kb inversion clade</taxon>
        <taxon>NPAAA clade</taxon>
        <taxon>indigoferoid/millettioid clade</taxon>
        <taxon>Phaseoleae</taxon>
        <taxon>Vigna</taxon>
    </lineage>
</organism>
<dbReference type="GO" id="GO:0016567">
    <property type="term" value="P:protein ubiquitination"/>
    <property type="evidence" value="ECO:0007669"/>
    <property type="project" value="InterPro"/>
</dbReference>
<dbReference type="CDD" id="cd20346">
    <property type="entry name" value="BRcat_RBR_ANKIB1"/>
    <property type="match status" value="1"/>
</dbReference>
<dbReference type="GO" id="GO:0008270">
    <property type="term" value="F:zinc ion binding"/>
    <property type="evidence" value="ECO:0007669"/>
    <property type="project" value="UniProtKB-KW"/>
</dbReference>
<accession>A0AAQ3N495</accession>
<dbReference type="GO" id="GO:0061630">
    <property type="term" value="F:ubiquitin protein ligase activity"/>
    <property type="evidence" value="ECO:0007669"/>
    <property type="project" value="UniProtKB-EC"/>
</dbReference>
<dbReference type="EC" id="2.3.2.31" evidence="6"/>
<dbReference type="InterPro" id="IPR013083">
    <property type="entry name" value="Znf_RING/FYVE/PHD"/>
</dbReference>
<dbReference type="EMBL" id="CP144694">
    <property type="protein sequence ID" value="WVZ03255.1"/>
    <property type="molecule type" value="Genomic_DNA"/>
</dbReference>
<keyword evidence="7" id="KW-0808">Transferase</keyword>
<reference evidence="18 19" key="1">
    <citation type="journal article" date="2023" name="Life. Sci Alliance">
        <title>Evolutionary insights into 3D genome organization and epigenetic landscape of Vigna mungo.</title>
        <authorList>
            <person name="Junaid A."/>
            <person name="Singh B."/>
            <person name="Bhatia S."/>
        </authorList>
    </citation>
    <scope>NUCLEOTIDE SEQUENCE [LARGE SCALE GENOMIC DNA]</scope>
    <source>
        <strain evidence="18">Urdbean</strain>
    </source>
</reference>
<feature type="domain" description="RING-type" evidence="16">
    <location>
        <begin position="196"/>
        <end position="240"/>
    </location>
</feature>
<dbReference type="Pfam" id="PF21235">
    <property type="entry name" value="UBA_ARI1"/>
    <property type="match status" value="1"/>
</dbReference>
<evidence type="ECO:0000256" key="7">
    <source>
        <dbReference type="ARBA" id="ARBA00022679"/>
    </source>
</evidence>
<comment type="cofactor">
    <cofactor evidence="2">
        <name>Zn(2+)</name>
        <dbReference type="ChEBI" id="CHEBI:29105"/>
    </cofactor>
</comment>
<evidence type="ECO:0000256" key="12">
    <source>
        <dbReference type="ARBA" id="ARBA00022833"/>
    </source>
</evidence>
<keyword evidence="19" id="KW-1185">Reference proteome</keyword>
<dbReference type="SMART" id="SM00647">
    <property type="entry name" value="IBR"/>
    <property type="match status" value="1"/>
</dbReference>
<sequence length="347" mass="39571">MESEDDMHDANDIDSLDDDFYSGETEDAPLDYYSDYDDEADDYFEEADRIESRRPEQNFTILKESDIKQKQEEDVTRVATVLSISRIFASILLRYYNWSVSRVHDAWFADEERVRKAVGLLEKPIVQHDNNTREVLFEVSVLDMFVTNTAHMFKTLFISLVAMAESEAMSLIGFRIGQLVVGFDFIFSFFFGSLTCGICFENYPRARIEMASCGHPYCISCWEGYISTSINDGPGCLMLRCPDPTCGAAVGQDMISLVKSDEDKQKYARYLLRSYIEDNKKSKWCPAPGCECAVTFDAGSGRNYDVSCLCSYSFCWNCTEEAHRPVDCGTVAKWILKNSAESENMNW</sequence>
<feature type="region of interest" description="Disordered" evidence="14">
    <location>
        <begin position="1"/>
        <end position="32"/>
    </location>
</feature>
<evidence type="ECO:0000256" key="15">
    <source>
        <dbReference type="SAM" id="Phobius"/>
    </source>
</evidence>
<dbReference type="InterPro" id="IPR044066">
    <property type="entry name" value="TRIAD_supradom"/>
</dbReference>
<dbReference type="InterPro" id="IPR002867">
    <property type="entry name" value="IBR_dom"/>
</dbReference>
<keyword evidence="15" id="KW-1133">Transmembrane helix</keyword>
<keyword evidence="8" id="KW-0479">Metal-binding</keyword>
<dbReference type="InterPro" id="IPR031127">
    <property type="entry name" value="E3_UB_ligase_RBR"/>
</dbReference>
<comment type="pathway">
    <text evidence="4">Protein modification; protein ubiquitination.</text>
</comment>
<evidence type="ECO:0000256" key="10">
    <source>
        <dbReference type="ARBA" id="ARBA00022771"/>
    </source>
</evidence>
<evidence type="ECO:0000256" key="6">
    <source>
        <dbReference type="ARBA" id="ARBA00012251"/>
    </source>
</evidence>
<comment type="catalytic activity">
    <reaction evidence="1">
        <text>[E2 ubiquitin-conjugating enzyme]-S-ubiquitinyl-L-cysteine + [acceptor protein]-L-lysine = [E2 ubiquitin-conjugating enzyme]-L-cysteine + [acceptor protein]-N(6)-ubiquitinyl-L-lysine.</text>
        <dbReference type="EC" id="2.3.2.31"/>
    </reaction>
</comment>
<proteinExistence type="inferred from homology"/>
<evidence type="ECO:0000256" key="2">
    <source>
        <dbReference type="ARBA" id="ARBA00001947"/>
    </source>
</evidence>
<evidence type="ECO:0000256" key="14">
    <source>
        <dbReference type="SAM" id="MobiDB-lite"/>
    </source>
</evidence>
<dbReference type="SUPFAM" id="SSF57850">
    <property type="entry name" value="RING/U-box"/>
    <property type="match status" value="2"/>
</dbReference>
<evidence type="ECO:0000256" key="8">
    <source>
        <dbReference type="ARBA" id="ARBA00022723"/>
    </source>
</evidence>
<evidence type="ECO:0000256" key="11">
    <source>
        <dbReference type="ARBA" id="ARBA00022786"/>
    </source>
</evidence>
<dbReference type="InterPro" id="IPR048962">
    <property type="entry name" value="ARIH1-like_UBL"/>
</dbReference>
<dbReference type="PROSITE" id="PS51873">
    <property type="entry name" value="TRIAD"/>
    <property type="match status" value="1"/>
</dbReference>
<evidence type="ECO:0000256" key="13">
    <source>
        <dbReference type="PROSITE-ProRule" id="PRU00175"/>
    </source>
</evidence>
<dbReference type="InterPro" id="IPR001841">
    <property type="entry name" value="Znf_RING"/>
</dbReference>
<evidence type="ECO:0000256" key="4">
    <source>
        <dbReference type="ARBA" id="ARBA00004906"/>
    </source>
</evidence>
<evidence type="ECO:0000256" key="1">
    <source>
        <dbReference type="ARBA" id="ARBA00001798"/>
    </source>
</evidence>
<dbReference type="AlphaFoldDB" id="A0AAQ3N495"/>
<dbReference type="Pfam" id="PF01485">
    <property type="entry name" value="IBR"/>
    <property type="match status" value="1"/>
</dbReference>
<dbReference type="PANTHER" id="PTHR11685">
    <property type="entry name" value="RBR FAMILY RING FINGER AND IBR DOMAIN-CONTAINING"/>
    <property type="match status" value="1"/>
</dbReference>
<dbReference type="PROSITE" id="PS50089">
    <property type="entry name" value="ZF_RING_2"/>
    <property type="match status" value="1"/>
</dbReference>
<evidence type="ECO:0000313" key="19">
    <source>
        <dbReference type="Proteomes" id="UP001374535"/>
    </source>
</evidence>
<dbReference type="CDD" id="cd23141">
    <property type="entry name" value="RING-HC_ARI6-like"/>
    <property type="match status" value="1"/>
</dbReference>
<protein>
    <recommendedName>
        <fullName evidence="6">RBR-type E3 ubiquitin transferase</fullName>
        <ecNumber evidence="6">2.3.2.31</ecNumber>
    </recommendedName>
</protein>
<keyword evidence="12" id="KW-0862">Zinc</keyword>
<dbReference type="Gene3D" id="3.30.40.10">
    <property type="entry name" value="Zinc/RING finger domain, C3HC4 (zinc finger)"/>
    <property type="match status" value="1"/>
</dbReference>
<name>A0AAQ3N495_VIGMU</name>
<feature type="transmembrane region" description="Helical" evidence="15">
    <location>
        <begin position="179"/>
        <end position="200"/>
    </location>
</feature>
<keyword evidence="15" id="KW-0472">Membrane</keyword>
<evidence type="ECO:0000259" key="16">
    <source>
        <dbReference type="PROSITE" id="PS50089"/>
    </source>
</evidence>
<evidence type="ECO:0000259" key="17">
    <source>
        <dbReference type="PROSITE" id="PS51873"/>
    </source>
</evidence>
<keyword evidence="10 13" id="KW-0863">Zinc-finger</keyword>
<keyword evidence="11" id="KW-0833">Ubl conjugation pathway</keyword>
<evidence type="ECO:0000313" key="18">
    <source>
        <dbReference type="EMBL" id="WVZ03255.1"/>
    </source>
</evidence>
<keyword evidence="15" id="KW-0812">Transmembrane</keyword>
<comment type="function">
    <text evidence="3">Might act as an E3 ubiquitin-protein ligase, or as part of E3 complex, which accepts ubiquitin from specific E2 ubiquitin-conjugating enzymes and then transfers it to substrates.</text>
</comment>
<evidence type="ECO:0000256" key="3">
    <source>
        <dbReference type="ARBA" id="ARBA00003976"/>
    </source>
</evidence>
<dbReference type="Proteomes" id="UP001374535">
    <property type="component" value="Chromosome 7"/>
</dbReference>
<evidence type="ECO:0000256" key="9">
    <source>
        <dbReference type="ARBA" id="ARBA00022737"/>
    </source>
</evidence>
<comment type="similarity">
    <text evidence="5">Belongs to the RBR family. Ariadne subfamily.</text>
</comment>
<dbReference type="FunFam" id="3.30.40.10:FF:000019">
    <property type="entry name" value="RBR-type E3 ubiquitin transferase"/>
    <property type="match status" value="1"/>
</dbReference>
<feature type="domain" description="RING-type" evidence="17">
    <location>
        <begin position="192"/>
        <end position="347"/>
    </location>
</feature>
<gene>
    <name evidence="18" type="ORF">V8G54_024061</name>
</gene>
<evidence type="ECO:0000256" key="5">
    <source>
        <dbReference type="ARBA" id="ARBA00005884"/>
    </source>
</evidence>